<reference evidence="1" key="1">
    <citation type="submission" date="2020-10" db="EMBL/GenBank/DDBJ databases">
        <title>Complete plasmid sequence of Pseudomonas aeruginosa ST1816 harboring blaVIMs.</title>
        <authorList>
            <person name="Hishinuma T."/>
            <person name="Tada T."/>
            <person name="Kirikae T."/>
        </authorList>
    </citation>
    <scope>NUCLEOTIDE SEQUENCE</scope>
    <source>
        <strain evidence="1">JUPA4295</strain>
        <plasmid evidence="1">pJUPA4295</plasmid>
    </source>
</reference>
<dbReference type="RefSeq" id="WP_034055728.1">
    <property type="nucleotide sequence ID" value="NZ_FRFY01000091.1"/>
</dbReference>
<protein>
    <submittedName>
        <fullName evidence="1">Uncharacterized protein</fullName>
    </submittedName>
</protein>
<evidence type="ECO:0000313" key="1">
    <source>
        <dbReference type="EMBL" id="BCL65622.1"/>
    </source>
</evidence>
<dbReference type="AlphaFoldDB" id="A0A7I8E844"/>
<name>A0A7I8E844_PSEAI</name>
<accession>A0A7I8E844</accession>
<proteinExistence type="predicted"/>
<dbReference type="InterPro" id="IPR049085">
    <property type="entry name" value="AcrF3-like"/>
</dbReference>
<dbReference type="Pfam" id="PF21401">
    <property type="entry name" value="AcrF3"/>
    <property type="match status" value="1"/>
</dbReference>
<organism evidence="1">
    <name type="scientific">Pseudomonas aeruginosa</name>
    <dbReference type="NCBI Taxonomy" id="287"/>
    <lineage>
        <taxon>Bacteria</taxon>
        <taxon>Pseudomonadati</taxon>
        <taxon>Pseudomonadota</taxon>
        <taxon>Gammaproteobacteria</taxon>
        <taxon>Pseudomonadales</taxon>
        <taxon>Pseudomonadaceae</taxon>
        <taxon>Pseudomonas</taxon>
    </lineage>
</organism>
<dbReference type="EMBL" id="LC586269">
    <property type="protein sequence ID" value="BCL65622.1"/>
    <property type="molecule type" value="Genomic_DNA"/>
</dbReference>
<keyword evidence="1" id="KW-0614">Plasmid</keyword>
<geneLocation type="plasmid" evidence="1">
    <name>pJUPA4295</name>
</geneLocation>
<sequence length="138" mass="15870">MSISNNVVSRSILQAARFIDEWQEADLDHLTESQIRAAVAFAVRLHEGFQESVLQRLVNESCHDEYLEYKGWEEALLNADGRVASNPFAEFGWWHRIANVMLSTADNNVGSSGGSWGGNTHYRLMDIFKRNFQQWYED</sequence>